<reference evidence="1 2" key="1">
    <citation type="submission" date="2018-06" db="EMBL/GenBank/DDBJ databases">
        <authorList>
            <consortium name="Pathogen Informatics"/>
            <person name="Doyle S."/>
        </authorList>
    </citation>
    <scope>NUCLEOTIDE SEQUENCE [LARGE SCALE GENOMIC DNA]</scope>
    <source>
        <strain evidence="1 2">NCTC1542</strain>
    </source>
</reference>
<accession>A0A378WFE3</accession>
<dbReference type="AlphaFoldDB" id="A0A378WFE3"/>
<sequence length="39" mass="4113">MLDIAGTAGMEGIVVKKLDSLYVPGRSKLWGEVPGPSHC</sequence>
<dbReference type="Proteomes" id="UP000255389">
    <property type="component" value="Unassembled WGS sequence"/>
</dbReference>
<dbReference type="SUPFAM" id="SSF56091">
    <property type="entry name" value="DNA ligase/mRNA capping enzyme, catalytic domain"/>
    <property type="match status" value="1"/>
</dbReference>
<evidence type="ECO:0000313" key="1">
    <source>
        <dbReference type="EMBL" id="SUA31492.1"/>
    </source>
</evidence>
<dbReference type="Gene3D" id="3.30.1490.70">
    <property type="match status" value="1"/>
</dbReference>
<keyword evidence="1" id="KW-0436">Ligase</keyword>
<name>A0A378WFE3_MYCFO</name>
<dbReference type="EMBL" id="UGQY01000006">
    <property type="protein sequence ID" value="SUA31492.1"/>
    <property type="molecule type" value="Genomic_DNA"/>
</dbReference>
<protein>
    <submittedName>
        <fullName evidence="1">ATP dependent DNA ligase-like protein,ATP dependent DNA ligase family protein</fullName>
    </submittedName>
</protein>
<proteinExistence type="predicted"/>
<evidence type="ECO:0000313" key="2">
    <source>
        <dbReference type="Proteomes" id="UP000255389"/>
    </source>
</evidence>
<gene>
    <name evidence="1" type="ORF">NCTC1542_06847</name>
</gene>
<organism evidence="1 2">
    <name type="scientific">Mycolicibacterium fortuitum</name>
    <name type="common">Mycobacterium fortuitum</name>
    <dbReference type="NCBI Taxonomy" id="1766"/>
    <lineage>
        <taxon>Bacteria</taxon>
        <taxon>Bacillati</taxon>
        <taxon>Actinomycetota</taxon>
        <taxon>Actinomycetes</taxon>
        <taxon>Mycobacteriales</taxon>
        <taxon>Mycobacteriaceae</taxon>
        <taxon>Mycolicibacterium</taxon>
    </lineage>
</organism>
<dbReference type="GO" id="GO:0016874">
    <property type="term" value="F:ligase activity"/>
    <property type="evidence" value="ECO:0007669"/>
    <property type="project" value="UniProtKB-KW"/>
</dbReference>